<dbReference type="PANTHER" id="PTHR42794">
    <property type="entry name" value="HEMIN IMPORT ATP-BINDING PROTEIN HMUV"/>
    <property type="match status" value="1"/>
</dbReference>
<reference evidence="6" key="1">
    <citation type="submission" date="2017-06" db="EMBL/GenBank/DDBJ databases">
        <authorList>
            <person name="Varghese N."/>
            <person name="Submissions S."/>
        </authorList>
    </citation>
    <scope>NUCLEOTIDE SEQUENCE [LARGE SCALE GENOMIC DNA]</scope>
    <source>
        <strain evidence="6">Ca-68</strain>
    </source>
</reference>
<dbReference type="SMART" id="SM00382">
    <property type="entry name" value="AAA"/>
    <property type="match status" value="1"/>
</dbReference>
<sequence length="262" mass="28073">MSLELQQLSVSYGARTVLQSVDCAALNPGKLIALVGANGAGKSSLLRAIAGMTPMQGQVLLDGEPLHRMRAAARARKVAYMPQSLPQTSSLTVYESVLGALRIASPHMGHQETHARVATVLQDLGIGGLAMHRLDILSGGQRQMAGLAQLLVRQPRLLLLDEPTSALDLRWQLCLLDTLASHVALRETVCLMAVHDLNLATRFCDEMLVMAAGRLIARGEPAVILTPELLKQTYGIVARVETCSLGTPIVIAEQALPHDSLD</sequence>
<feature type="domain" description="ABC transporter" evidence="4">
    <location>
        <begin position="3"/>
        <end position="237"/>
    </location>
</feature>
<dbReference type="Proteomes" id="UP000198305">
    <property type="component" value="Unassembled WGS sequence"/>
</dbReference>
<evidence type="ECO:0000256" key="2">
    <source>
        <dbReference type="ARBA" id="ARBA00022741"/>
    </source>
</evidence>
<dbReference type="OrthoDB" id="5296765at2"/>
<dbReference type="EMBL" id="FZOA01000003">
    <property type="protein sequence ID" value="SNR75750.1"/>
    <property type="molecule type" value="Genomic_DNA"/>
</dbReference>
<gene>
    <name evidence="5" type="ORF">SAMN05192560_0913</name>
</gene>
<dbReference type="InterPro" id="IPR017871">
    <property type="entry name" value="ABC_transporter-like_CS"/>
</dbReference>
<dbReference type="InterPro" id="IPR003439">
    <property type="entry name" value="ABC_transporter-like_ATP-bd"/>
</dbReference>
<evidence type="ECO:0000256" key="1">
    <source>
        <dbReference type="ARBA" id="ARBA00022475"/>
    </source>
</evidence>
<dbReference type="AlphaFoldDB" id="A0A238YXF2"/>
<evidence type="ECO:0000313" key="6">
    <source>
        <dbReference type="Proteomes" id="UP000198305"/>
    </source>
</evidence>
<dbReference type="InterPro" id="IPR027417">
    <property type="entry name" value="P-loop_NTPase"/>
</dbReference>
<dbReference type="PROSITE" id="PS00211">
    <property type="entry name" value="ABC_TRANSPORTER_1"/>
    <property type="match status" value="1"/>
</dbReference>
<protein>
    <submittedName>
        <fullName evidence="5">Iron complex transport system ATP-binding protein</fullName>
    </submittedName>
</protein>
<dbReference type="GO" id="GO:0005524">
    <property type="term" value="F:ATP binding"/>
    <property type="evidence" value="ECO:0007669"/>
    <property type="project" value="UniProtKB-KW"/>
</dbReference>
<evidence type="ECO:0000259" key="4">
    <source>
        <dbReference type="PROSITE" id="PS50893"/>
    </source>
</evidence>
<dbReference type="SUPFAM" id="SSF52540">
    <property type="entry name" value="P-loop containing nucleoside triphosphate hydrolases"/>
    <property type="match status" value="1"/>
</dbReference>
<keyword evidence="6" id="KW-1185">Reference proteome</keyword>
<keyword evidence="1" id="KW-1003">Cell membrane</keyword>
<keyword evidence="2" id="KW-0547">Nucleotide-binding</keyword>
<dbReference type="InterPro" id="IPR003593">
    <property type="entry name" value="AAA+_ATPase"/>
</dbReference>
<accession>A0A238YXF2</accession>
<proteinExistence type="predicted"/>
<dbReference type="Gene3D" id="3.40.50.300">
    <property type="entry name" value="P-loop containing nucleotide triphosphate hydrolases"/>
    <property type="match status" value="1"/>
</dbReference>
<evidence type="ECO:0000256" key="3">
    <source>
        <dbReference type="ARBA" id="ARBA00022840"/>
    </source>
</evidence>
<keyword evidence="3 5" id="KW-0067">ATP-binding</keyword>
<name>A0A238YXF2_9PROT</name>
<dbReference type="PROSITE" id="PS50893">
    <property type="entry name" value="ABC_TRANSPORTER_2"/>
    <property type="match status" value="1"/>
</dbReference>
<dbReference type="GO" id="GO:0016887">
    <property type="term" value="F:ATP hydrolysis activity"/>
    <property type="evidence" value="ECO:0007669"/>
    <property type="project" value="InterPro"/>
</dbReference>
<dbReference type="PANTHER" id="PTHR42794:SF2">
    <property type="entry name" value="ABC TRANSPORTER ATP-BINDING PROTEIN"/>
    <property type="match status" value="1"/>
</dbReference>
<dbReference type="CDD" id="cd03214">
    <property type="entry name" value="ABC_Iron-Siderophores_B12_Hemin"/>
    <property type="match status" value="1"/>
</dbReference>
<keyword evidence="1" id="KW-0472">Membrane</keyword>
<evidence type="ECO:0000313" key="5">
    <source>
        <dbReference type="EMBL" id="SNR75750.1"/>
    </source>
</evidence>
<organism evidence="5 6">
    <name type="scientific">Methylobacillus rhizosphaerae</name>
    <dbReference type="NCBI Taxonomy" id="551994"/>
    <lineage>
        <taxon>Bacteria</taxon>
        <taxon>Pseudomonadati</taxon>
        <taxon>Pseudomonadota</taxon>
        <taxon>Betaproteobacteria</taxon>
        <taxon>Nitrosomonadales</taxon>
        <taxon>Methylophilaceae</taxon>
        <taxon>Methylobacillus</taxon>
    </lineage>
</organism>
<dbReference type="Pfam" id="PF00005">
    <property type="entry name" value="ABC_tran"/>
    <property type="match status" value="1"/>
</dbReference>